<evidence type="ECO:0000256" key="2">
    <source>
        <dbReference type="SAM" id="MobiDB-lite"/>
    </source>
</evidence>
<accession>A0ABR9QXK9</accession>
<dbReference type="InterPro" id="IPR050570">
    <property type="entry name" value="Cell_wall_metabolism_enzyme"/>
</dbReference>
<proteinExistence type="predicted"/>
<evidence type="ECO:0000256" key="1">
    <source>
        <dbReference type="ARBA" id="ARBA00022729"/>
    </source>
</evidence>
<dbReference type="Proteomes" id="UP001516588">
    <property type="component" value="Unassembled WGS sequence"/>
</dbReference>
<dbReference type="Gene3D" id="2.20.230.10">
    <property type="entry name" value="Resuscitation-promoting factor rpfb"/>
    <property type="match status" value="1"/>
</dbReference>
<feature type="signal peptide" evidence="3">
    <location>
        <begin position="1"/>
        <end position="29"/>
    </location>
</feature>
<dbReference type="CDD" id="cd12797">
    <property type="entry name" value="M23_peptidase"/>
    <property type="match status" value="1"/>
</dbReference>
<evidence type="ECO:0000313" key="5">
    <source>
        <dbReference type="EMBL" id="MBE5035487.1"/>
    </source>
</evidence>
<dbReference type="PROSITE" id="PS51109">
    <property type="entry name" value="G5"/>
    <property type="match status" value="1"/>
</dbReference>
<dbReference type="SUPFAM" id="SSF51261">
    <property type="entry name" value="Duplicated hybrid motif"/>
    <property type="match status" value="1"/>
</dbReference>
<dbReference type="PANTHER" id="PTHR21666">
    <property type="entry name" value="PEPTIDASE-RELATED"/>
    <property type="match status" value="1"/>
</dbReference>
<evidence type="ECO:0000256" key="3">
    <source>
        <dbReference type="SAM" id="SignalP"/>
    </source>
</evidence>
<organism evidence="5 6">
    <name type="scientific">Gallibacter intestinalis</name>
    <dbReference type="NCBI Taxonomy" id="2779356"/>
    <lineage>
        <taxon>Bacteria</taxon>
        <taxon>Bacillati</taxon>
        <taxon>Bacillota</taxon>
        <taxon>Clostridia</taxon>
        <taxon>Eubacteriales</taxon>
        <taxon>Eubacteriaceae</taxon>
        <taxon>Gallibacter</taxon>
    </lineage>
</organism>
<evidence type="ECO:0000313" key="6">
    <source>
        <dbReference type="Proteomes" id="UP001516588"/>
    </source>
</evidence>
<sequence length="365" mass="38665">MIWNKNSNRFKMTAICIAMFMAVSLVWWDASVASKARAAGADVSDTSHVIMAGDTELAVVGSYNEGEMAVELIKDSYGANDSAEEAIVSPAITVKPVETAVAEKDPEVMDAKDAAESIIEKNSGDEPIFIVAVKRSGLSKISVPYKTKTVEDSDLEEGKTKVVTEGENGVSLIMGDTVLVNGQQKESNILETKVLKKPVDKVIHKGTKEKEVKKAATSSQSSSNSKATSSSQGSGTTTGSFTWPIPSSHNVVSGYGGRVGPIYGNEFHMGIDIAGSYGAPIVAADGGTVVEAGWHYSYGYQVVIQHSNGLKTKYAHNSSLAVSVGQKVSKGQTISYCGSTGDSVATHLHFEVWLGGSHVNPYNYL</sequence>
<feature type="domain" description="G5" evidence="4">
    <location>
        <begin position="129"/>
        <end position="209"/>
    </location>
</feature>
<dbReference type="InterPro" id="IPR011055">
    <property type="entry name" value="Dup_hybrid_motif"/>
</dbReference>
<feature type="compositionally biased region" description="Low complexity" evidence="2">
    <location>
        <begin position="215"/>
        <end position="240"/>
    </location>
</feature>
<protein>
    <submittedName>
        <fullName evidence="5">Peptidoglycan DD-metalloendopeptidase family protein</fullName>
    </submittedName>
</protein>
<dbReference type="InterPro" id="IPR011098">
    <property type="entry name" value="G5_dom"/>
</dbReference>
<name>A0ABR9QXK9_9FIRM</name>
<feature type="chain" id="PRO_5045637952" evidence="3">
    <location>
        <begin position="30"/>
        <end position="365"/>
    </location>
</feature>
<feature type="region of interest" description="Disordered" evidence="2">
    <location>
        <begin position="206"/>
        <end position="243"/>
    </location>
</feature>
<dbReference type="Gene3D" id="2.70.70.10">
    <property type="entry name" value="Glucose Permease (Domain IIA)"/>
    <property type="match status" value="1"/>
</dbReference>
<gene>
    <name evidence="5" type="ORF">INF20_04215</name>
</gene>
<dbReference type="InterPro" id="IPR016047">
    <property type="entry name" value="M23ase_b-sheet_dom"/>
</dbReference>
<reference evidence="5 6" key="1">
    <citation type="submission" date="2020-10" db="EMBL/GenBank/DDBJ databases">
        <title>ChiBAC.</title>
        <authorList>
            <person name="Zenner C."/>
            <person name="Hitch T.C.A."/>
            <person name="Clavel T."/>
        </authorList>
    </citation>
    <scope>NUCLEOTIDE SEQUENCE [LARGE SCALE GENOMIC DNA]</scope>
    <source>
        <strain evidence="5 6">DSM 108706</strain>
    </source>
</reference>
<keyword evidence="1 3" id="KW-0732">Signal</keyword>
<dbReference type="SMART" id="SM01208">
    <property type="entry name" value="G5"/>
    <property type="match status" value="1"/>
</dbReference>
<keyword evidence="6" id="KW-1185">Reference proteome</keyword>
<comment type="caution">
    <text evidence="5">The sequence shown here is derived from an EMBL/GenBank/DDBJ whole genome shotgun (WGS) entry which is preliminary data.</text>
</comment>
<evidence type="ECO:0000259" key="4">
    <source>
        <dbReference type="PROSITE" id="PS51109"/>
    </source>
</evidence>
<dbReference type="PANTHER" id="PTHR21666:SF270">
    <property type="entry name" value="MUREIN HYDROLASE ACTIVATOR ENVC"/>
    <property type="match status" value="1"/>
</dbReference>
<dbReference type="Pfam" id="PF01551">
    <property type="entry name" value="Peptidase_M23"/>
    <property type="match status" value="1"/>
</dbReference>
<dbReference type="EMBL" id="JADCKA010000005">
    <property type="protein sequence ID" value="MBE5035487.1"/>
    <property type="molecule type" value="Genomic_DNA"/>
</dbReference>
<dbReference type="Pfam" id="PF07501">
    <property type="entry name" value="G5"/>
    <property type="match status" value="1"/>
</dbReference>